<dbReference type="AlphaFoldDB" id="A0AA39ZNK9"/>
<evidence type="ECO:0000256" key="1">
    <source>
        <dbReference type="SAM" id="MobiDB-lite"/>
    </source>
</evidence>
<feature type="compositionally biased region" description="Polar residues" evidence="1">
    <location>
        <begin position="56"/>
        <end position="70"/>
    </location>
</feature>
<feature type="compositionally biased region" description="Low complexity" evidence="1">
    <location>
        <begin position="196"/>
        <end position="206"/>
    </location>
</feature>
<feature type="region of interest" description="Disordered" evidence="1">
    <location>
        <begin position="1"/>
        <end position="147"/>
    </location>
</feature>
<feature type="compositionally biased region" description="Gly residues" evidence="1">
    <location>
        <begin position="1"/>
        <end position="25"/>
    </location>
</feature>
<accession>A0AA39ZNK9</accession>
<dbReference type="Proteomes" id="UP001174997">
    <property type="component" value="Unassembled WGS sequence"/>
</dbReference>
<comment type="caution">
    <text evidence="2">The sequence shown here is derived from an EMBL/GenBank/DDBJ whole genome shotgun (WGS) entry which is preliminary data.</text>
</comment>
<reference evidence="2" key="1">
    <citation type="submission" date="2023-06" db="EMBL/GenBank/DDBJ databases">
        <title>Genome-scale phylogeny and comparative genomics of the fungal order Sordariales.</title>
        <authorList>
            <consortium name="Lawrence Berkeley National Laboratory"/>
            <person name="Hensen N."/>
            <person name="Bonometti L."/>
            <person name="Westerberg I."/>
            <person name="Brannstrom I.O."/>
            <person name="Guillou S."/>
            <person name="Cros-Aarteil S."/>
            <person name="Calhoun S."/>
            <person name="Haridas S."/>
            <person name="Kuo A."/>
            <person name="Mondo S."/>
            <person name="Pangilinan J."/>
            <person name="Riley R."/>
            <person name="Labutti K."/>
            <person name="Andreopoulos B."/>
            <person name="Lipzen A."/>
            <person name="Chen C."/>
            <person name="Yanf M."/>
            <person name="Daum C."/>
            <person name="Ng V."/>
            <person name="Clum A."/>
            <person name="Steindorff A."/>
            <person name="Ohm R."/>
            <person name="Martin F."/>
            <person name="Silar P."/>
            <person name="Natvig D."/>
            <person name="Lalanne C."/>
            <person name="Gautier V."/>
            <person name="Ament-Velasquez S.L."/>
            <person name="Kruys A."/>
            <person name="Hutchinson M.I."/>
            <person name="Powell A.J."/>
            <person name="Barry K."/>
            <person name="Miller A.N."/>
            <person name="Grigoriev I.V."/>
            <person name="Debuchy R."/>
            <person name="Gladieux P."/>
            <person name="Thoren M.H."/>
            <person name="Johannesson H."/>
        </authorList>
    </citation>
    <scope>NUCLEOTIDE SEQUENCE</scope>
    <source>
        <strain evidence="2">CBS 307.81</strain>
    </source>
</reference>
<keyword evidence="3" id="KW-1185">Reference proteome</keyword>
<protein>
    <submittedName>
        <fullName evidence="2">Uncharacterized protein</fullName>
    </submittedName>
</protein>
<proteinExistence type="predicted"/>
<feature type="compositionally biased region" description="Basic residues" evidence="1">
    <location>
        <begin position="26"/>
        <end position="35"/>
    </location>
</feature>
<organism evidence="2 3">
    <name type="scientific">Cercophora samala</name>
    <dbReference type="NCBI Taxonomy" id="330535"/>
    <lineage>
        <taxon>Eukaryota</taxon>
        <taxon>Fungi</taxon>
        <taxon>Dikarya</taxon>
        <taxon>Ascomycota</taxon>
        <taxon>Pezizomycotina</taxon>
        <taxon>Sordariomycetes</taxon>
        <taxon>Sordariomycetidae</taxon>
        <taxon>Sordariales</taxon>
        <taxon>Lasiosphaeriaceae</taxon>
        <taxon>Cercophora</taxon>
    </lineage>
</organism>
<dbReference type="EMBL" id="JAULSY010000001">
    <property type="protein sequence ID" value="KAK0674519.1"/>
    <property type="molecule type" value="Genomic_DNA"/>
</dbReference>
<name>A0AA39ZNK9_9PEZI</name>
<evidence type="ECO:0000313" key="2">
    <source>
        <dbReference type="EMBL" id="KAK0674519.1"/>
    </source>
</evidence>
<feature type="region of interest" description="Disordered" evidence="1">
    <location>
        <begin position="190"/>
        <end position="231"/>
    </location>
</feature>
<gene>
    <name evidence="2" type="ORF">QBC41DRAFT_2164</name>
</gene>
<sequence length="231" mass="23983">MSLSPGGGPSGGGVGGGSGGGGGGNNHHHHHHHHGGGGGGGPSSSSFTHFHKNFNRKYTTPSYMNTATATSSGSLSSSSNDDEDGDAFTSVMSDRQARGKDPYHSGDGSEASDLSDRESGVSPSKLRLGGGGGGGGGGRPEREDFASRELRQKAIAFLDNPELLMMYAQSTGDSIPGARLHFMRMLCGYDNVPQHSSSNTASASASRFANRPDHPRQHAHNSHNTGDKRRR</sequence>
<evidence type="ECO:0000313" key="3">
    <source>
        <dbReference type="Proteomes" id="UP001174997"/>
    </source>
</evidence>
<feature type="compositionally biased region" description="Gly residues" evidence="1">
    <location>
        <begin position="128"/>
        <end position="138"/>
    </location>
</feature>
<feature type="compositionally biased region" description="Basic and acidic residues" evidence="1">
    <location>
        <begin position="95"/>
        <end position="104"/>
    </location>
</feature>